<evidence type="ECO:0000313" key="3">
    <source>
        <dbReference type="EMBL" id="QNI32025.1"/>
    </source>
</evidence>
<gene>
    <name evidence="3" type="ORF">H7849_23930</name>
</gene>
<feature type="transmembrane region" description="Helical" evidence="1">
    <location>
        <begin position="286"/>
        <end position="304"/>
    </location>
</feature>
<feature type="transmembrane region" description="Helical" evidence="1">
    <location>
        <begin position="29"/>
        <end position="49"/>
    </location>
</feature>
<feature type="transmembrane region" description="Helical" evidence="1">
    <location>
        <begin position="222"/>
        <end position="243"/>
    </location>
</feature>
<feature type="transmembrane region" description="Helical" evidence="1">
    <location>
        <begin position="98"/>
        <end position="118"/>
    </location>
</feature>
<evidence type="ECO:0000256" key="1">
    <source>
        <dbReference type="SAM" id="Phobius"/>
    </source>
</evidence>
<dbReference type="KEGG" id="adin:H7849_23930"/>
<feature type="domain" description="DUF5009" evidence="2">
    <location>
        <begin position="24"/>
        <end position="223"/>
    </location>
</feature>
<feature type="transmembrane region" description="Helical" evidence="1">
    <location>
        <begin position="130"/>
        <end position="150"/>
    </location>
</feature>
<proteinExistence type="predicted"/>
<dbReference type="EMBL" id="CP060394">
    <property type="protein sequence ID" value="QNI32025.1"/>
    <property type="molecule type" value="Genomic_DNA"/>
</dbReference>
<name>A0A7G8BHK5_9BACT</name>
<feature type="transmembrane region" description="Helical" evidence="1">
    <location>
        <begin position="356"/>
        <end position="377"/>
    </location>
</feature>
<protein>
    <submittedName>
        <fullName evidence="3">DUF5009 domain-containing protein</fullName>
    </submittedName>
</protein>
<keyword evidence="4" id="KW-1185">Reference proteome</keyword>
<dbReference type="PANTHER" id="PTHR31061">
    <property type="entry name" value="LD22376P"/>
    <property type="match status" value="1"/>
</dbReference>
<keyword evidence="1" id="KW-1133">Transmembrane helix</keyword>
<accession>A0A7G8BHK5</accession>
<dbReference type="PANTHER" id="PTHR31061:SF24">
    <property type="entry name" value="LD22376P"/>
    <property type="match status" value="1"/>
</dbReference>
<dbReference type="AlphaFoldDB" id="A0A7G8BHK5"/>
<reference evidence="3 4" key="1">
    <citation type="submission" date="2020-08" db="EMBL/GenBank/DDBJ databases">
        <title>Edaphobacter telluris sp. nov. and Acidobacterium dinghuensis sp. nov., two acidobacteria isolated from forest soil.</title>
        <authorList>
            <person name="Fu J."/>
            <person name="Qiu L."/>
        </authorList>
    </citation>
    <scope>NUCLEOTIDE SEQUENCE [LARGE SCALE GENOMIC DNA]</scope>
    <source>
        <strain evidence="3">4Y35</strain>
    </source>
</reference>
<feature type="transmembrane region" description="Helical" evidence="1">
    <location>
        <begin position="249"/>
        <end position="274"/>
    </location>
</feature>
<feature type="transmembrane region" description="Helical" evidence="1">
    <location>
        <begin position="198"/>
        <end position="215"/>
    </location>
</feature>
<evidence type="ECO:0000259" key="2">
    <source>
        <dbReference type="Pfam" id="PF16401"/>
    </source>
</evidence>
<evidence type="ECO:0000313" key="4">
    <source>
        <dbReference type="Proteomes" id="UP000515312"/>
    </source>
</evidence>
<dbReference type="Pfam" id="PF16401">
    <property type="entry name" value="DUF5009"/>
    <property type="match status" value="1"/>
</dbReference>
<organism evidence="3 4">
    <name type="scientific">Alloacidobacterium dinghuense</name>
    <dbReference type="NCBI Taxonomy" id="2763107"/>
    <lineage>
        <taxon>Bacteria</taxon>
        <taxon>Pseudomonadati</taxon>
        <taxon>Acidobacteriota</taxon>
        <taxon>Terriglobia</taxon>
        <taxon>Terriglobales</taxon>
        <taxon>Acidobacteriaceae</taxon>
        <taxon>Alloacidobacterium</taxon>
    </lineage>
</organism>
<keyword evidence="1" id="KW-0812">Transmembrane</keyword>
<feature type="transmembrane region" description="Helical" evidence="1">
    <location>
        <begin position="162"/>
        <end position="178"/>
    </location>
</feature>
<feature type="transmembrane region" description="Helical" evidence="1">
    <location>
        <begin position="316"/>
        <end position="335"/>
    </location>
</feature>
<keyword evidence="1" id="KW-0472">Membrane</keyword>
<dbReference type="RefSeq" id="WP_186742982.1">
    <property type="nucleotide sequence ID" value="NZ_CP060394.1"/>
</dbReference>
<dbReference type="InterPro" id="IPR032176">
    <property type="entry name" value="DUF5009"/>
</dbReference>
<feature type="transmembrane region" description="Helical" evidence="1">
    <location>
        <begin position="383"/>
        <end position="405"/>
    </location>
</feature>
<sequence length="414" mass="45848">MNTTISAAPVPLRETAAKPETSRLASIDIFRGLTMVVMIFVNDLASVHGLPWWTYHMPAQINAMTYVDMVYPFFLFIIGLSIPLAIKARLKKTNSELALWMHVIIRSVSLIVLGLILANAEKGDPARIGFSTNLWAILALLGAGVYLSVYTGAGYTRTVHKGLRILGLIMVVAMYAIFRRTAHDGHVAWIDGSYPEILGLIGYTFLAVSILYIPTRRWLWTPLAWLIALVTFNALCTAKWIVLPKHLPLYFWPFDNGAMASITMAGIVTSVIFLGDHRWKALGQKMSTALAFALAALGAGRLLTPLGISKIRATPAWSLYCIAAAVACFALLYWICDVKKKTAWAFFARPAGANTLLTYLLPDLYYFLVAALGFTYFDTHFDYGWPGLVRAIVFTSFILAVAALLTRCKIRLQL</sequence>
<feature type="transmembrane region" description="Helical" evidence="1">
    <location>
        <begin position="69"/>
        <end position="86"/>
    </location>
</feature>
<dbReference type="Proteomes" id="UP000515312">
    <property type="component" value="Chromosome"/>
</dbReference>